<reference evidence="9" key="2">
    <citation type="submission" date="2025-09" db="UniProtKB">
        <authorList>
            <consortium name="Ensembl"/>
        </authorList>
    </citation>
    <scope>IDENTIFICATION</scope>
</reference>
<sequence>QESADLVLLIDGSQNVGAANFPSVRELALRIVESLDVARDKIHVALALYNGSPEIKFYLNSYESKASILEAVKGLSFPGGDESNLGLALEEVSENLLSSNAGGRAEEGVPQMLVVISGGSSTDDTGTGDRALKRAGVITFGLAIGDSASADLETVATDRSFVLSAPDFRAARTLGDQLLPYLNGVVQRTIIVQNEFTEVGQRDIIFLLDTTMGATLLNSTRDFIRRFVNLMPIGPNEVQVGVAQFGPNARIEMDLNTHSSRESLVAALGRLKARPGQTVNIGAALDFVRTNMIRPDKGSRLRQGVPQLVLLMTTKRSSDRVDEAARALQQMGVLTLAAGSKAADEEELKRIAFTDSVVFMLKDFRVLLRNPRTIVDALSSLSGTVVTEGPTETVEITTVQTRKVVRDFVFLVDGSNYVGSANFPYVRDLIINIVNQLDVRPDRVQIGLLQYAEDPKIEFYLNSYSSREDVVNQINQLSLLGGSVLNTGKALDYALKNMFKPSTGSRRREGVQQVLVLITGGPTQDQVKAVADRVALAGVLTFAVGSGQADVNMLRSVAFVPDLAYHDTYFSNLPALSEEMLTKLTTVVGDTSTIGRDVAFLIDGTDSVRADFAYIQDFIIKVIEPLEVSADKVRVAVVQHSERPSPNFYLNTYQTKDEVISAINNMRVSGGSTLNTGIALKFMKETVMSERQGSRAAQGIPQFLIVLSGSRSRDSVRESAGALKTDGVVPFGVGVKDADPRQMEAISHNPSFAFKVKDFSELST</sequence>
<dbReference type="GO" id="GO:0007155">
    <property type="term" value="P:cell adhesion"/>
    <property type="evidence" value="ECO:0007669"/>
    <property type="project" value="UniProtKB-KW"/>
</dbReference>
<evidence type="ECO:0000256" key="4">
    <source>
        <dbReference type="ARBA" id="ARBA00022729"/>
    </source>
</evidence>
<evidence type="ECO:0000256" key="3">
    <source>
        <dbReference type="ARBA" id="ARBA00022530"/>
    </source>
</evidence>
<dbReference type="GO" id="GO:0005581">
    <property type="term" value="C:collagen trimer"/>
    <property type="evidence" value="ECO:0007669"/>
    <property type="project" value="UniProtKB-KW"/>
</dbReference>
<comment type="subcellular location">
    <subcellularLocation>
        <location evidence="1">Secreted</location>
        <location evidence="1">Extracellular space</location>
        <location evidence="1">Extracellular matrix</location>
    </subcellularLocation>
</comment>
<evidence type="ECO:0000256" key="2">
    <source>
        <dbReference type="ARBA" id="ARBA00022525"/>
    </source>
</evidence>
<dbReference type="InterPro" id="IPR036465">
    <property type="entry name" value="vWFA_dom_sf"/>
</dbReference>
<evidence type="ECO:0000256" key="1">
    <source>
        <dbReference type="ARBA" id="ARBA00004498"/>
    </source>
</evidence>
<dbReference type="Proteomes" id="UP000261520">
    <property type="component" value="Unplaced"/>
</dbReference>
<feature type="domain" description="VWFA" evidence="8">
    <location>
        <begin position="5"/>
        <end position="182"/>
    </location>
</feature>
<accession>A0A3B4B756</accession>
<dbReference type="AlphaFoldDB" id="A0A3B4B756"/>
<feature type="domain" description="VWFA" evidence="8">
    <location>
        <begin position="597"/>
        <end position="764"/>
    </location>
</feature>
<evidence type="ECO:0000256" key="7">
    <source>
        <dbReference type="ARBA" id="ARBA00023119"/>
    </source>
</evidence>
<dbReference type="GO" id="GO:0005615">
    <property type="term" value="C:extracellular space"/>
    <property type="evidence" value="ECO:0007669"/>
    <property type="project" value="TreeGrafter"/>
</dbReference>
<evidence type="ECO:0000256" key="5">
    <source>
        <dbReference type="ARBA" id="ARBA00022737"/>
    </source>
</evidence>
<keyword evidence="7" id="KW-0176">Collagen</keyword>
<keyword evidence="2" id="KW-0964">Secreted</keyword>
<dbReference type="PROSITE" id="PS50234">
    <property type="entry name" value="VWFA"/>
    <property type="match status" value="4"/>
</dbReference>
<feature type="domain" description="VWFA" evidence="8">
    <location>
        <begin position="203"/>
        <end position="378"/>
    </location>
</feature>
<evidence type="ECO:0000256" key="6">
    <source>
        <dbReference type="ARBA" id="ARBA00022889"/>
    </source>
</evidence>
<dbReference type="InterPro" id="IPR002035">
    <property type="entry name" value="VWF_A"/>
</dbReference>
<name>A0A3B4B756_9GOBI</name>
<dbReference type="PRINTS" id="PR00453">
    <property type="entry name" value="VWFADOMAIN"/>
</dbReference>
<dbReference type="FunFam" id="3.40.50.410:FF:000003">
    <property type="entry name" value="Collagen type VI alpha 3 chain"/>
    <property type="match status" value="4"/>
</dbReference>
<dbReference type="Pfam" id="PF00092">
    <property type="entry name" value="VWA"/>
    <property type="match status" value="4"/>
</dbReference>
<evidence type="ECO:0000313" key="10">
    <source>
        <dbReference type="Proteomes" id="UP000261520"/>
    </source>
</evidence>
<dbReference type="PANTHER" id="PTHR24020:SF13">
    <property type="entry name" value="COLLAGEN ALPHA-3(VI) CHAIN"/>
    <property type="match status" value="1"/>
</dbReference>
<evidence type="ECO:0000313" key="9">
    <source>
        <dbReference type="Ensembl" id="ENSPMGP00000024376.1"/>
    </source>
</evidence>
<dbReference type="SMART" id="SM00327">
    <property type="entry name" value="VWA"/>
    <property type="match status" value="4"/>
</dbReference>
<keyword evidence="10" id="KW-1185">Reference proteome</keyword>
<feature type="domain" description="VWFA" evidence="8">
    <location>
        <begin position="407"/>
        <end position="584"/>
    </location>
</feature>
<dbReference type="STRING" id="409849.ENSPMGP00000024376"/>
<keyword evidence="5" id="KW-0677">Repeat</keyword>
<keyword evidence="3" id="KW-0272">Extracellular matrix</keyword>
<keyword evidence="4" id="KW-0732">Signal</keyword>
<dbReference type="SUPFAM" id="SSF53300">
    <property type="entry name" value="vWA-like"/>
    <property type="match status" value="4"/>
</dbReference>
<keyword evidence="6" id="KW-0130">Cell adhesion</keyword>
<dbReference type="PANTHER" id="PTHR24020">
    <property type="entry name" value="COLLAGEN ALPHA"/>
    <property type="match status" value="1"/>
</dbReference>
<reference evidence="9" key="1">
    <citation type="submission" date="2025-08" db="UniProtKB">
        <authorList>
            <consortium name="Ensembl"/>
        </authorList>
    </citation>
    <scope>IDENTIFICATION</scope>
</reference>
<dbReference type="InterPro" id="IPR050525">
    <property type="entry name" value="ECM_Assembly_Org"/>
</dbReference>
<dbReference type="Ensembl" id="ENSPMGT00000025972.1">
    <property type="protein sequence ID" value="ENSPMGP00000024376.1"/>
    <property type="gene ID" value="ENSPMGG00000019717.1"/>
</dbReference>
<organism evidence="9 10">
    <name type="scientific">Periophthalmus magnuspinnatus</name>
    <dbReference type="NCBI Taxonomy" id="409849"/>
    <lineage>
        <taxon>Eukaryota</taxon>
        <taxon>Metazoa</taxon>
        <taxon>Chordata</taxon>
        <taxon>Craniata</taxon>
        <taxon>Vertebrata</taxon>
        <taxon>Euteleostomi</taxon>
        <taxon>Actinopterygii</taxon>
        <taxon>Neopterygii</taxon>
        <taxon>Teleostei</taxon>
        <taxon>Neoteleostei</taxon>
        <taxon>Acanthomorphata</taxon>
        <taxon>Gobiaria</taxon>
        <taxon>Gobiiformes</taxon>
        <taxon>Gobioidei</taxon>
        <taxon>Gobiidae</taxon>
        <taxon>Oxudercinae</taxon>
        <taxon>Periophthalmus</taxon>
    </lineage>
</organism>
<dbReference type="Gene3D" id="3.40.50.410">
    <property type="entry name" value="von Willebrand factor, type A domain"/>
    <property type="match status" value="4"/>
</dbReference>
<proteinExistence type="predicted"/>
<protein>
    <recommendedName>
        <fullName evidence="8">VWFA domain-containing protein</fullName>
    </recommendedName>
</protein>
<evidence type="ECO:0000259" key="8">
    <source>
        <dbReference type="PROSITE" id="PS50234"/>
    </source>
</evidence>